<dbReference type="RefSeq" id="WP_188929476.1">
    <property type="nucleotide sequence ID" value="NZ_BMJC01000001.1"/>
</dbReference>
<evidence type="ECO:0000313" key="1">
    <source>
        <dbReference type="EMBL" id="GGA90155.1"/>
    </source>
</evidence>
<proteinExistence type="predicted"/>
<comment type="caution">
    <text evidence="1">The sequence shown here is derived from an EMBL/GenBank/DDBJ whole genome shotgun (WGS) entry which is preliminary data.</text>
</comment>
<dbReference type="AlphaFoldDB" id="A0A8J2XRS1"/>
<accession>A0A8J2XRS1</accession>
<dbReference type="Proteomes" id="UP000607559">
    <property type="component" value="Unassembled WGS sequence"/>
</dbReference>
<dbReference type="EMBL" id="BMJC01000001">
    <property type="protein sequence ID" value="GGA90155.1"/>
    <property type="molecule type" value="Genomic_DNA"/>
</dbReference>
<name>A0A8J2XRS1_9BACT</name>
<gene>
    <name evidence="1" type="ORF">GCM10011511_11750</name>
</gene>
<reference evidence="1" key="2">
    <citation type="submission" date="2020-09" db="EMBL/GenBank/DDBJ databases">
        <authorList>
            <person name="Sun Q."/>
            <person name="Zhou Y."/>
        </authorList>
    </citation>
    <scope>NUCLEOTIDE SEQUENCE</scope>
    <source>
        <strain evidence="1">CGMCC 1.15448</strain>
    </source>
</reference>
<organism evidence="1 2">
    <name type="scientific">Puia dinghuensis</name>
    <dbReference type="NCBI Taxonomy" id="1792502"/>
    <lineage>
        <taxon>Bacteria</taxon>
        <taxon>Pseudomonadati</taxon>
        <taxon>Bacteroidota</taxon>
        <taxon>Chitinophagia</taxon>
        <taxon>Chitinophagales</taxon>
        <taxon>Chitinophagaceae</taxon>
        <taxon>Puia</taxon>
    </lineage>
</organism>
<keyword evidence="2" id="KW-1185">Reference proteome</keyword>
<reference evidence="1" key="1">
    <citation type="journal article" date="2014" name="Int. J. Syst. Evol. Microbiol.">
        <title>Complete genome sequence of Corynebacterium casei LMG S-19264T (=DSM 44701T), isolated from a smear-ripened cheese.</title>
        <authorList>
            <consortium name="US DOE Joint Genome Institute (JGI-PGF)"/>
            <person name="Walter F."/>
            <person name="Albersmeier A."/>
            <person name="Kalinowski J."/>
            <person name="Ruckert C."/>
        </authorList>
    </citation>
    <scope>NUCLEOTIDE SEQUENCE</scope>
    <source>
        <strain evidence="1">CGMCC 1.15448</strain>
    </source>
</reference>
<protein>
    <submittedName>
        <fullName evidence="1">Uncharacterized protein</fullName>
    </submittedName>
</protein>
<sequence>MVECFLTGRRVSERLLGDQDAFCYDTPETGTVCFSSQGYNAAHGLPQDQKYILAGIYRNKKIKNEPAEMITTNIVNNILQQNIPYAFEAKARHFLKYLYDDGGKEFKSFDLNARLVSTIAYATPNEFERIVEFLKAEYWVEIRQEFHGAGTYHGLKLTKIGKEEVEKGLPKMPMFGLVSQEISTGDPTSDASIEQARKAFFDEPTNFESKRSACEALAFVLEPLRKELDGMFEGDTEIFFNIVNNFSIRHNKLSTRRINNEEQLEWVFYSLLNTINTFVKMKRKVQ</sequence>
<evidence type="ECO:0000313" key="2">
    <source>
        <dbReference type="Proteomes" id="UP000607559"/>
    </source>
</evidence>